<evidence type="ECO:0000256" key="1">
    <source>
        <dbReference type="SAM" id="Phobius"/>
    </source>
</evidence>
<organism evidence="2 3">
    <name type="scientific">Dendrobium chrysotoxum</name>
    <name type="common">Orchid</name>
    <dbReference type="NCBI Taxonomy" id="161865"/>
    <lineage>
        <taxon>Eukaryota</taxon>
        <taxon>Viridiplantae</taxon>
        <taxon>Streptophyta</taxon>
        <taxon>Embryophyta</taxon>
        <taxon>Tracheophyta</taxon>
        <taxon>Spermatophyta</taxon>
        <taxon>Magnoliopsida</taxon>
        <taxon>Liliopsida</taxon>
        <taxon>Asparagales</taxon>
        <taxon>Orchidaceae</taxon>
        <taxon>Epidendroideae</taxon>
        <taxon>Malaxideae</taxon>
        <taxon>Dendrobiinae</taxon>
        <taxon>Dendrobium</taxon>
    </lineage>
</organism>
<proteinExistence type="predicted"/>
<dbReference type="EMBL" id="JAGFBR010000004">
    <property type="protein sequence ID" value="KAH0468432.1"/>
    <property type="molecule type" value="Genomic_DNA"/>
</dbReference>
<dbReference type="Proteomes" id="UP000775213">
    <property type="component" value="Unassembled WGS sequence"/>
</dbReference>
<protein>
    <submittedName>
        <fullName evidence="2">Uncharacterized protein</fullName>
    </submittedName>
</protein>
<keyword evidence="1" id="KW-0812">Transmembrane</keyword>
<keyword evidence="1" id="KW-0472">Membrane</keyword>
<keyword evidence="1" id="KW-1133">Transmembrane helix</keyword>
<feature type="transmembrane region" description="Helical" evidence="1">
    <location>
        <begin position="55"/>
        <end position="73"/>
    </location>
</feature>
<reference evidence="2 3" key="1">
    <citation type="journal article" date="2021" name="Hortic Res">
        <title>Chromosome-scale assembly of the Dendrobium chrysotoxum genome enhances the understanding of orchid evolution.</title>
        <authorList>
            <person name="Zhang Y."/>
            <person name="Zhang G.Q."/>
            <person name="Zhang D."/>
            <person name="Liu X.D."/>
            <person name="Xu X.Y."/>
            <person name="Sun W.H."/>
            <person name="Yu X."/>
            <person name="Zhu X."/>
            <person name="Wang Z.W."/>
            <person name="Zhao X."/>
            <person name="Zhong W.Y."/>
            <person name="Chen H."/>
            <person name="Yin W.L."/>
            <person name="Huang T."/>
            <person name="Niu S.C."/>
            <person name="Liu Z.J."/>
        </authorList>
    </citation>
    <scope>NUCLEOTIDE SEQUENCE [LARGE SCALE GENOMIC DNA]</scope>
    <source>
        <strain evidence="2">Lindl</strain>
    </source>
</reference>
<keyword evidence="3" id="KW-1185">Reference proteome</keyword>
<evidence type="ECO:0000313" key="3">
    <source>
        <dbReference type="Proteomes" id="UP000775213"/>
    </source>
</evidence>
<accession>A0AAV7HHP9</accession>
<evidence type="ECO:0000313" key="2">
    <source>
        <dbReference type="EMBL" id="KAH0468432.1"/>
    </source>
</evidence>
<dbReference type="AlphaFoldDB" id="A0AAV7HHP9"/>
<gene>
    <name evidence="2" type="ORF">IEQ34_003465</name>
</gene>
<sequence length="81" mass="8889">MMTPSSSNPPISSILDGRSWSIKDFIFGSSSSAPKLNFVHTSFKGFLALMFDESMVSLIAIPFMLTLVGKFILGWTNLDVI</sequence>
<comment type="caution">
    <text evidence="2">The sequence shown here is derived from an EMBL/GenBank/DDBJ whole genome shotgun (WGS) entry which is preliminary data.</text>
</comment>
<name>A0AAV7HHP9_DENCH</name>